<protein>
    <recommendedName>
        <fullName evidence="10">Zinc-finger domain-containing protein</fullName>
    </recommendedName>
</protein>
<evidence type="ECO:0000256" key="3">
    <source>
        <dbReference type="ARBA" id="ARBA00022490"/>
    </source>
</evidence>
<keyword evidence="3" id="KW-0963">Cytoplasm</keyword>
<evidence type="ECO:0000256" key="9">
    <source>
        <dbReference type="ARBA" id="ARBA00023242"/>
    </source>
</evidence>
<keyword evidence="8" id="KW-0804">Transcription</keyword>
<keyword evidence="7" id="KW-0805">Transcription regulation</keyword>
<evidence type="ECO:0000256" key="1">
    <source>
        <dbReference type="ARBA" id="ARBA00004123"/>
    </source>
</evidence>
<dbReference type="PANTHER" id="PTHR31169">
    <property type="entry name" value="OS05G0300700 PROTEIN"/>
    <property type="match status" value="1"/>
</dbReference>
<keyword evidence="12" id="KW-1185">Reference proteome</keyword>
<gene>
    <name evidence="11" type="ORF">KY290_019044</name>
</gene>
<proteinExistence type="predicted"/>
<keyword evidence="9" id="KW-0539">Nucleus</keyword>
<keyword evidence="5" id="KW-0597">Phosphoprotein</keyword>
<evidence type="ECO:0000313" key="12">
    <source>
        <dbReference type="Proteomes" id="UP000826656"/>
    </source>
</evidence>
<organism evidence="11 12">
    <name type="scientific">Solanum tuberosum</name>
    <name type="common">Potato</name>
    <dbReference type="NCBI Taxonomy" id="4113"/>
    <lineage>
        <taxon>Eukaryota</taxon>
        <taxon>Viridiplantae</taxon>
        <taxon>Streptophyta</taxon>
        <taxon>Embryophyta</taxon>
        <taxon>Tracheophyta</taxon>
        <taxon>Spermatophyta</taxon>
        <taxon>Magnoliopsida</taxon>
        <taxon>eudicotyledons</taxon>
        <taxon>Gunneridae</taxon>
        <taxon>Pentapetalae</taxon>
        <taxon>asterids</taxon>
        <taxon>lamiids</taxon>
        <taxon>Solanales</taxon>
        <taxon>Solanaceae</taxon>
        <taxon>Solanoideae</taxon>
        <taxon>Solaneae</taxon>
        <taxon>Solanum</taxon>
    </lineage>
</organism>
<evidence type="ECO:0000256" key="7">
    <source>
        <dbReference type="ARBA" id="ARBA00023015"/>
    </source>
</evidence>
<evidence type="ECO:0000256" key="2">
    <source>
        <dbReference type="ARBA" id="ARBA00004496"/>
    </source>
</evidence>
<comment type="caution">
    <text evidence="11">The sequence shown here is derived from an EMBL/GenBank/DDBJ whole genome shotgun (WGS) entry which is preliminary data.</text>
</comment>
<evidence type="ECO:0000259" key="10">
    <source>
        <dbReference type="Pfam" id="PF10497"/>
    </source>
</evidence>
<dbReference type="Proteomes" id="UP000826656">
    <property type="component" value="Unassembled WGS sequence"/>
</dbReference>
<evidence type="ECO:0000256" key="6">
    <source>
        <dbReference type="ARBA" id="ARBA00022843"/>
    </source>
</evidence>
<dbReference type="InterPro" id="IPR018866">
    <property type="entry name" value="Znf-4CXXC_R1"/>
</dbReference>
<sequence>MEDVRANKEWICPHCTEEKGINPYWICNSSLCLKKRKMAPTGIAIFKAREMGYKSVAHLLMDQLQGAVKG</sequence>
<evidence type="ECO:0000256" key="5">
    <source>
        <dbReference type="ARBA" id="ARBA00022553"/>
    </source>
</evidence>
<keyword evidence="6" id="KW-0832">Ubl conjugation</keyword>
<evidence type="ECO:0000256" key="8">
    <source>
        <dbReference type="ARBA" id="ARBA00023163"/>
    </source>
</evidence>
<dbReference type="EMBL" id="JAIVGD010000013">
    <property type="protein sequence ID" value="KAH0762971.1"/>
    <property type="molecule type" value="Genomic_DNA"/>
</dbReference>
<comment type="subcellular location">
    <subcellularLocation>
        <location evidence="2">Cytoplasm</location>
    </subcellularLocation>
    <subcellularLocation>
        <location evidence="1">Nucleus</location>
    </subcellularLocation>
</comment>
<evidence type="ECO:0000256" key="4">
    <source>
        <dbReference type="ARBA" id="ARBA00022499"/>
    </source>
</evidence>
<dbReference type="InterPro" id="IPR040221">
    <property type="entry name" value="CDCA7/CDA7L"/>
</dbReference>
<dbReference type="PANTHER" id="PTHR31169:SF15">
    <property type="entry name" value="EXPRESSED PROTEIN"/>
    <property type="match status" value="1"/>
</dbReference>
<reference evidence="11 12" key="1">
    <citation type="journal article" date="2021" name="bioRxiv">
        <title>Chromosome-scale and haplotype-resolved genome assembly of a tetraploid potato cultivar.</title>
        <authorList>
            <person name="Sun H."/>
            <person name="Jiao W.-B."/>
            <person name="Krause K."/>
            <person name="Campoy J.A."/>
            <person name="Goel M."/>
            <person name="Folz-Donahue K."/>
            <person name="Kukat C."/>
            <person name="Huettel B."/>
            <person name="Schneeberger K."/>
        </authorList>
    </citation>
    <scope>NUCLEOTIDE SEQUENCE [LARGE SCALE GENOMIC DNA]</scope>
    <source>
        <strain evidence="11">SolTubOtavaFocal</strain>
        <tissue evidence="11">Leaves</tissue>
    </source>
</reference>
<keyword evidence="4" id="KW-1017">Isopeptide bond</keyword>
<name>A0ABQ7VFZ7_SOLTU</name>
<evidence type="ECO:0000313" key="11">
    <source>
        <dbReference type="EMBL" id="KAH0762971.1"/>
    </source>
</evidence>
<accession>A0ABQ7VFZ7</accession>
<dbReference type="Pfam" id="PF10497">
    <property type="entry name" value="zf-4CXXC_R1"/>
    <property type="match status" value="1"/>
</dbReference>
<feature type="domain" description="Zinc-finger" evidence="10">
    <location>
        <begin position="2"/>
        <end position="60"/>
    </location>
</feature>